<keyword evidence="2" id="KW-0067">ATP-binding</keyword>
<feature type="domain" description="NACHT" evidence="4">
    <location>
        <begin position="193"/>
        <end position="318"/>
    </location>
</feature>
<dbReference type="InterPro" id="IPR011029">
    <property type="entry name" value="DEATH-like_dom_sf"/>
</dbReference>
<dbReference type="FunFam" id="1.10.533.10:FF:000095">
    <property type="entry name" value="Predicted protein"/>
    <property type="match status" value="1"/>
</dbReference>
<keyword evidence="5" id="KW-1185">Reference proteome</keyword>
<evidence type="ECO:0000259" key="4">
    <source>
        <dbReference type="PROSITE" id="PS50837"/>
    </source>
</evidence>
<organism evidence="5 6">
    <name type="scientific">Branchiostoma belcheri</name>
    <name type="common">Amphioxus</name>
    <dbReference type="NCBI Taxonomy" id="7741"/>
    <lineage>
        <taxon>Eukaryota</taxon>
        <taxon>Metazoa</taxon>
        <taxon>Chordata</taxon>
        <taxon>Cephalochordata</taxon>
        <taxon>Leptocardii</taxon>
        <taxon>Amphioxiformes</taxon>
        <taxon>Branchiostomatidae</taxon>
        <taxon>Branchiostoma</taxon>
    </lineage>
</organism>
<dbReference type="OrthoDB" id="9998412at2759"/>
<dbReference type="AlphaFoldDB" id="A0A6P4ZXH9"/>
<dbReference type="PANTHER" id="PTHR46312:SF2">
    <property type="entry name" value="NUCLEOTIDE-BINDING OLIGOMERIZATION DOMAIN-CONTAINING PROTEIN 2-LIKE"/>
    <property type="match status" value="1"/>
</dbReference>
<proteinExistence type="predicted"/>
<dbReference type="GO" id="GO:0007165">
    <property type="term" value="P:signal transduction"/>
    <property type="evidence" value="ECO:0007669"/>
    <property type="project" value="InterPro"/>
</dbReference>
<evidence type="ECO:0000256" key="1">
    <source>
        <dbReference type="ARBA" id="ARBA00022741"/>
    </source>
</evidence>
<dbReference type="InterPro" id="IPR007111">
    <property type="entry name" value="NACHT_NTPase"/>
</dbReference>
<feature type="domain" description="Death" evidence="3">
    <location>
        <begin position="19"/>
        <end position="95"/>
    </location>
</feature>
<evidence type="ECO:0000256" key="2">
    <source>
        <dbReference type="ARBA" id="ARBA00022840"/>
    </source>
</evidence>
<dbReference type="KEGG" id="bbel:109480856"/>
<dbReference type="CDD" id="cd01670">
    <property type="entry name" value="Death"/>
    <property type="match status" value="1"/>
</dbReference>
<name>A0A6P4ZXH9_BRABE</name>
<dbReference type="SUPFAM" id="SSF47986">
    <property type="entry name" value="DEATH domain"/>
    <property type="match status" value="1"/>
</dbReference>
<evidence type="ECO:0000313" key="5">
    <source>
        <dbReference type="Proteomes" id="UP000515135"/>
    </source>
</evidence>
<dbReference type="SMART" id="SM00005">
    <property type="entry name" value="DEATH"/>
    <property type="match status" value="1"/>
</dbReference>
<dbReference type="Pfam" id="PF05729">
    <property type="entry name" value="NACHT"/>
    <property type="match status" value="1"/>
</dbReference>
<keyword evidence="1" id="KW-0547">Nucleotide-binding</keyword>
<dbReference type="Gene3D" id="3.80.10.10">
    <property type="entry name" value="Ribonuclease Inhibitor"/>
    <property type="match status" value="2"/>
</dbReference>
<dbReference type="InterPro" id="IPR001611">
    <property type="entry name" value="Leu-rich_rpt"/>
</dbReference>
<reference evidence="6" key="1">
    <citation type="submission" date="2025-08" db="UniProtKB">
        <authorList>
            <consortium name="RefSeq"/>
        </authorList>
    </citation>
    <scope>IDENTIFICATION</scope>
    <source>
        <tissue evidence="6">Gonad</tissue>
    </source>
</reference>
<dbReference type="Pfam" id="PF13516">
    <property type="entry name" value="LRR_6"/>
    <property type="match status" value="3"/>
</dbReference>
<dbReference type="InterPro" id="IPR006553">
    <property type="entry name" value="Leu-rich_rpt_Cys-con_subtyp"/>
</dbReference>
<gene>
    <name evidence="6" type="primary">LOC109480856</name>
</gene>
<dbReference type="Proteomes" id="UP000515135">
    <property type="component" value="Unplaced"/>
</dbReference>
<evidence type="ECO:0000313" key="6">
    <source>
        <dbReference type="RefSeq" id="XP_019638744.1"/>
    </source>
</evidence>
<dbReference type="InterPro" id="IPR027417">
    <property type="entry name" value="P-loop_NTPase"/>
</dbReference>
<protein>
    <submittedName>
        <fullName evidence="6">NACHT, LRR and PYD domains-containing protein 3-like</fullName>
    </submittedName>
</protein>
<dbReference type="RefSeq" id="XP_019638744.1">
    <property type="nucleotide sequence ID" value="XM_019783185.1"/>
</dbReference>
<dbReference type="Pfam" id="PF00531">
    <property type="entry name" value="Death"/>
    <property type="match status" value="1"/>
</dbReference>
<dbReference type="InterPro" id="IPR000488">
    <property type="entry name" value="Death_dom"/>
</dbReference>
<dbReference type="Gene3D" id="3.40.50.300">
    <property type="entry name" value="P-loop containing nucleotide triphosphate hydrolases"/>
    <property type="match status" value="1"/>
</dbReference>
<accession>A0A6P4ZXH9</accession>
<dbReference type="GeneID" id="109480856"/>
<dbReference type="SMART" id="SM00367">
    <property type="entry name" value="LRR_CC"/>
    <property type="match status" value="4"/>
</dbReference>
<dbReference type="SUPFAM" id="SSF52047">
    <property type="entry name" value="RNI-like"/>
    <property type="match status" value="1"/>
</dbReference>
<dbReference type="Gene3D" id="1.10.533.10">
    <property type="entry name" value="Death Domain, Fas"/>
    <property type="match status" value="1"/>
</dbReference>
<dbReference type="SMART" id="SM00368">
    <property type="entry name" value="LRR_RI"/>
    <property type="match status" value="6"/>
</dbReference>
<evidence type="ECO:0000259" key="3">
    <source>
        <dbReference type="PROSITE" id="PS50017"/>
    </source>
</evidence>
<dbReference type="PROSITE" id="PS50837">
    <property type="entry name" value="NACHT"/>
    <property type="match status" value="1"/>
</dbReference>
<dbReference type="SUPFAM" id="SSF52540">
    <property type="entry name" value="P-loop containing nucleoside triphosphate hydrolases"/>
    <property type="match status" value="1"/>
</dbReference>
<dbReference type="PROSITE" id="PS50017">
    <property type="entry name" value="DEATH_DOMAIN"/>
    <property type="match status" value="1"/>
</dbReference>
<dbReference type="PANTHER" id="PTHR46312">
    <property type="entry name" value="NACHT DOMAIN-CONTAINING PROTEIN"/>
    <property type="match status" value="1"/>
</dbReference>
<dbReference type="InterPro" id="IPR032675">
    <property type="entry name" value="LRR_dom_sf"/>
</dbReference>
<sequence length="1067" mass="119342">MAEGHHDNTADVIKYFFFIKENVSSDWKDLAFHLDFRRSDTDNISGRNRDDKSRCMDLLEEWLKCNGEKATVEVLMEALSQANLQSTVDGLKNKYPELKTPQASSSQQEMKELFQKAIRKYYELKLTYFKPLIWNDSFTVTLSDIFTQLELIPIKEKQLRMSKNLHPGQGTKLNSLDALFKPDDGTGQSQPPRCILIEGEAGGGKTTFLSKAALDAVSQKTELGKRHDIVLLVRLREVREGETIEEMVWDQCVPQTVGVDVESIRAMLQRNESRVLFLLDGFDELRPKARADRQAIPKLLEGKLYPNSTIVITSRPSAGVQQYTRPDCHVHIMGFSVPEVVQYIRQYFNIAQNSERGEHLINQHFKIMIRSESRIVHDLIHTPIFLLLICVLWEENQEMVSTGTMTGLYDSLLTCLVRKCCKREGVDMPTDGLPTEVADSLLQFGKLALGALQKNETLIDLAEVERENVNWELLLKLGVVSLEVSASKLHPRKQLNFSHKTMQEYLAGRYVAHALMNQDVAELLQLTSIRKAVQLKNLLRFTCGFNSQAAQAVFTELSNLRSKVFPHVHVGKFKTRGPLYSKLDKENKREIYEEFTLLCLDLLDERKERGVLRAVSNALPAIFIFFQPGIKPQDSLMRYLDNILSSQHQDKVKVFARFTDNVPLYTDHNLALYFLKPRLELRLTIQSLNRSPDETTRLVSVLKYVSGLRGLKLSFYLKRSLTPSSLQQLVTGFRHMSQLEELDLSFNPDLGDAGIDVLKDGLSSMPQLAVLRLGDVVFGTGMTAVGMASMAPFMRHLTGLRELDISSNEIGDTGLKSLTDVLHVFTALQVLGLRSTGISSAGMRTLVPALCKLTRMAELDISCNTRIGDPGLECLADILPHLTGMKVLNLSGIGVTDRGVSALIVGLPHMELQVLDARWNEIGESGIVSLVQTICQPVDVARNTAPHCNSTVQELYIGWNKGVTGAALETVAQLISALPALTLLDLTCDCDTPANLSDTAAMALAQALHRLPALECLNLYNFSMEPAGFEAVMQAADEHPKLKELVYEKELVPEGADTSASCLDLWL</sequence>
<dbReference type="GO" id="GO:0005524">
    <property type="term" value="F:ATP binding"/>
    <property type="evidence" value="ECO:0007669"/>
    <property type="project" value="UniProtKB-KW"/>
</dbReference>